<gene>
    <name evidence="6" type="ORF">J5Y10_00600</name>
</gene>
<dbReference type="Gene3D" id="1.10.10.10">
    <property type="entry name" value="Winged helix-like DNA-binding domain superfamily/Winged helix DNA-binding domain"/>
    <property type="match status" value="1"/>
</dbReference>
<dbReference type="EMBL" id="JAGIZA010000001">
    <property type="protein sequence ID" value="MBP0491270.1"/>
    <property type="molecule type" value="Genomic_DNA"/>
</dbReference>
<reference evidence="6" key="1">
    <citation type="submission" date="2021-03" db="EMBL/GenBank/DDBJ databases">
        <authorList>
            <person name="So Y."/>
        </authorList>
    </citation>
    <scope>NUCLEOTIDE SEQUENCE</scope>
    <source>
        <strain evidence="6">SG15</strain>
    </source>
</reference>
<evidence type="ECO:0000259" key="5">
    <source>
        <dbReference type="PROSITE" id="PS50931"/>
    </source>
</evidence>
<dbReference type="Pfam" id="PF00126">
    <property type="entry name" value="HTH_1"/>
    <property type="match status" value="1"/>
</dbReference>
<sequence>MFELSQLRCFVAVAEELHFRRAAARLHMTQPPLSRQIQLLEHEIGFALFLRTSRAVRLTPAGQVFLHQARRMLRMAEGAAREALRVARGETGSLTLGFTAASSYAVLPRLVALIRRSAPGIELNLREMVTVEQWTALRAGGIDAGLLRPPAGGVPFLRLEREEMLLALPRDHPMAAEEAVDPAVLDGQPLITYPPVEGRYLHDLVLSVLRLSGVAPGRVQHVSQTHSILALVGAGIGLALVPRAADRLRPVDVVLRPLRGTPPLSAELILAWTGADNPALEAVLAVLRREWPEPDQGGAAGKPEPAAQPVP</sequence>
<dbReference type="GO" id="GO:0003677">
    <property type="term" value="F:DNA binding"/>
    <property type="evidence" value="ECO:0007669"/>
    <property type="project" value="UniProtKB-KW"/>
</dbReference>
<dbReference type="PROSITE" id="PS50931">
    <property type="entry name" value="HTH_LYSR"/>
    <property type="match status" value="1"/>
</dbReference>
<dbReference type="SUPFAM" id="SSF46785">
    <property type="entry name" value="Winged helix' DNA-binding domain"/>
    <property type="match status" value="1"/>
</dbReference>
<keyword evidence="7" id="KW-1185">Reference proteome</keyword>
<evidence type="ECO:0000256" key="1">
    <source>
        <dbReference type="ARBA" id="ARBA00009437"/>
    </source>
</evidence>
<keyword evidence="4" id="KW-0804">Transcription</keyword>
<keyword evidence="3" id="KW-0238">DNA-binding</keyword>
<dbReference type="Pfam" id="PF03466">
    <property type="entry name" value="LysR_substrate"/>
    <property type="match status" value="1"/>
</dbReference>
<evidence type="ECO:0000313" key="7">
    <source>
        <dbReference type="Proteomes" id="UP000677537"/>
    </source>
</evidence>
<dbReference type="InterPro" id="IPR036390">
    <property type="entry name" value="WH_DNA-bd_sf"/>
</dbReference>
<protein>
    <submittedName>
        <fullName evidence="6">LysR family transcriptional regulator</fullName>
    </submittedName>
</protein>
<dbReference type="SUPFAM" id="SSF53850">
    <property type="entry name" value="Periplasmic binding protein-like II"/>
    <property type="match status" value="1"/>
</dbReference>
<dbReference type="PANTHER" id="PTHR30346:SF0">
    <property type="entry name" value="HCA OPERON TRANSCRIPTIONAL ACTIVATOR HCAR"/>
    <property type="match status" value="1"/>
</dbReference>
<feature type="domain" description="HTH lysR-type" evidence="5">
    <location>
        <begin position="2"/>
        <end position="59"/>
    </location>
</feature>
<dbReference type="RefSeq" id="WP_209369747.1">
    <property type="nucleotide sequence ID" value="NZ_JAGIZA010000001.1"/>
</dbReference>
<dbReference type="InterPro" id="IPR000847">
    <property type="entry name" value="LysR_HTH_N"/>
</dbReference>
<proteinExistence type="inferred from homology"/>
<dbReference type="AlphaFoldDB" id="A0A940MWY6"/>
<dbReference type="InterPro" id="IPR036388">
    <property type="entry name" value="WH-like_DNA-bd_sf"/>
</dbReference>
<evidence type="ECO:0000313" key="6">
    <source>
        <dbReference type="EMBL" id="MBP0491270.1"/>
    </source>
</evidence>
<dbReference type="PANTHER" id="PTHR30346">
    <property type="entry name" value="TRANSCRIPTIONAL DUAL REGULATOR HCAR-RELATED"/>
    <property type="match status" value="1"/>
</dbReference>
<comment type="similarity">
    <text evidence="1">Belongs to the LysR transcriptional regulatory family.</text>
</comment>
<comment type="caution">
    <text evidence="6">The sequence shown here is derived from an EMBL/GenBank/DDBJ whole genome shotgun (WGS) entry which is preliminary data.</text>
</comment>
<dbReference type="PRINTS" id="PR00039">
    <property type="entry name" value="HTHLYSR"/>
</dbReference>
<dbReference type="FunFam" id="1.10.10.10:FF:000001">
    <property type="entry name" value="LysR family transcriptional regulator"/>
    <property type="match status" value="1"/>
</dbReference>
<evidence type="ECO:0000256" key="3">
    <source>
        <dbReference type="ARBA" id="ARBA00023125"/>
    </source>
</evidence>
<keyword evidence="2" id="KW-0805">Transcription regulation</keyword>
<organism evidence="6 7">
    <name type="scientific">Roseomonas indoligenes</name>
    <dbReference type="NCBI Taxonomy" id="2820811"/>
    <lineage>
        <taxon>Bacteria</taxon>
        <taxon>Pseudomonadati</taxon>
        <taxon>Pseudomonadota</taxon>
        <taxon>Alphaproteobacteria</taxon>
        <taxon>Acetobacterales</taxon>
        <taxon>Roseomonadaceae</taxon>
        <taxon>Roseomonas</taxon>
    </lineage>
</organism>
<name>A0A940MWY6_9PROT</name>
<dbReference type="GO" id="GO:0003700">
    <property type="term" value="F:DNA-binding transcription factor activity"/>
    <property type="evidence" value="ECO:0007669"/>
    <property type="project" value="InterPro"/>
</dbReference>
<evidence type="ECO:0000256" key="4">
    <source>
        <dbReference type="ARBA" id="ARBA00023163"/>
    </source>
</evidence>
<dbReference type="GO" id="GO:0032993">
    <property type="term" value="C:protein-DNA complex"/>
    <property type="evidence" value="ECO:0007669"/>
    <property type="project" value="TreeGrafter"/>
</dbReference>
<dbReference type="Proteomes" id="UP000677537">
    <property type="component" value="Unassembled WGS sequence"/>
</dbReference>
<evidence type="ECO:0000256" key="2">
    <source>
        <dbReference type="ARBA" id="ARBA00023015"/>
    </source>
</evidence>
<dbReference type="InterPro" id="IPR005119">
    <property type="entry name" value="LysR_subst-bd"/>
</dbReference>
<accession>A0A940MWY6</accession>
<dbReference type="Gene3D" id="3.40.190.10">
    <property type="entry name" value="Periplasmic binding protein-like II"/>
    <property type="match status" value="2"/>
</dbReference>